<comment type="subcellular location">
    <subcellularLocation>
        <location evidence="1">Nucleus</location>
    </subcellularLocation>
</comment>
<dbReference type="GO" id="GO:0005634">
    <property type="term" value="C:nucleus"/>
    <property type="evidence" value="ECO:0007669"/>
    <property type="project" value="UniProtKB-SubCell"/>
</dbReference>
<feature type="region of interest" description="Disordered" evidence="6">
    <location>
        <begin position="296"/>
        <end position="316"/>
    </location>
</feature>
<proteinExistence type="predicted"/>
<dbReference type="OrthoDB" id="412109at2759"/>
<feature type="compositionally biased region" description="Basic residues" evidence="6">
    <location>
        <begin position="79"/>
        <end position="99"/>
    </location>
</feature>
<keyword evidence="4" id="KW-0040">ANK repeat</keyword>
<feature type="region of interest" description="Disordered" evidence="6">
    <location>
        <begin position="1"/>
        <end position="23"/>
    </location>
</feature>
<dbReference type="PANTHER" id="PTHR15263:SF1">
    <property type="entry name" value="NF-KAPPA-B INHIBITOR-LIKE PROTEIN 1"/>
    <property type="match status" value="1"/>
</dbReference>
<dbReference type="Proteomes" id="UP001302367">
    <property type="component" value="Chromosome 6"/>
</dbReference>
<keyword evidence="5" id="KW-0539">Nucleus</keyword>
<protein>
    <recommendedName>
        <fullName evidence="11">NF-kappa-B inhibitor-like protein 1</fullName>
    </recommendedName>
</protein>
<dbReference type="AlphaFoldDB" id="A0A2G5HPS8"/>
<organism evidence="7 9">
    <name type="scientific">Cercospora beticola</name>
    <name type="common">Sugarbeet leaf spot fungus</name>
    <dbReference type="NCBI Taxonomy" id="122368"/>
    <lineage>
        <taxon>Eukaryota</taxon>
        <taxon>Fungi</taxon>
        <taxon>Dikarya</taxon>
        <taxon>Ascomycota</taxon>
        <taxon>Pezizomycotina</taxon>
        <taxon>Dothideomycetes</taxon>
        <taxon>Dothideomycetidae</taxon>
        <taxon>Mycosphaerellales</taxon>
        <taxon>Mycosphaerellaceae</taxon>
        <taxon>Cercospora</taxon>
    </lineage>
</organism>
<reference evidence="8 10" key="2">
    <citation type="submission" date="2023-09" db="EMBL/GenBank/DDBJ databases">
        <title>Complete-Gapless Cercospora beticola genome.</title>
        <authorList>
            <person name="Wyatt N.A."/>
            <person name="Spanner R.E."/>
            <person name="Bolton M.D."/>
        </authorList>
    </citation>
    <scope>NUCLEOTIDE SEQUENCE [LARGE SCALE GENOMIC DNA]</scope>
    <source>
        <strain evidence="8">Cb09-40</strain>
    </source>
</reference>
<evidence type="ECO:0000256" key="4">
    <source>
        <dbReference type="ARBA" id="ARBA00023043"/>
    </source>
</evidence>
<evidence type="ECO:0000313" key="9">
    <source>
        <dbReference type="Proteomes" id="UP000230605"/>
    </source>
</evidence>
<dbReference type="EMBL" id="LKMD01000104">
    <property type="protein sequence ID" value="PIA94528.1"/>
    <property type="molecule type" value="Genomic_DNA"/>
</dbReference>
<keyword evidence="10" id="KW-1185">Reference proteome</keyword>
<feature type="region of interest" description="Disordered" evidence="6">
    <location>
        <begin position="196"/>
        <end position="219"/>
    </location>
</feature>
<evidence type="ECO:0000256" key="3">
    <source>
        <dbReference type="ARBA" id="ARBA00022737"/>
    </source>
</evidence>
<dbReference type="PANTHER" id="PTHR15263">
    <property type="entry name" value="I-KAPPA-B-LIKE PROTEIN IKBL"/>
    <property type="match status" value="1"/>
</dbReference>
<reference evidence="7 9" key="1">
    <citation type="submission" date="2015-10" db="EMBL/GenBank/DDBJ databases">
        <title>The cercosporin biosynthetic gene cluster was horizontally transferred to several fungal lineages and shown to be expanded in Cercospora beticola based on microsynteny with recipient genomes.</title>
        <authorList>
            <person name="De Jonge R."/>
            <person name="Ebert M.K."/>
            <person name="Suttle J.C."/>
            <person name="Jurick Ii W.M."/>
            <person name="Secor G.A."/>
            <person name="Thomma B.P."/>
            <person name="Van De Peer Y."/>
            <person name="Bolton M.D."/>
        </authorList>
    </citation>
    <scope>NUCLEOTIDE SEQUENCE [LARGE SCALE GENOMIC DNA]</scope>
    <source>
        <strain evidence="7 9">09-40</strain>
    </source>
</reference>
<evidence type="ECO:0000256" key="1">
    <source>
        <dbReference type="ARBA" id="ARBA00004123"/>
    </source>
</evidence>
<dbReference type="GO" id="GO:0043124">
    <property type="term" value="P:negative regulation of canonical NF-kappaB signal transduction"/>
    <property type="evidence" value="ECO:0007669"/>
    <property type="project" value="InterPro"/>
</dbReference>
<dbReference type="EMBL" id="CP134189">
    <property type="protein sequence ID" value="WPB04954.1"/>
    <property type="molecule type" value="Genomic_DNA"/>
</dbReference>
<dbReference type="InterPro" id="IPR038753">
    <property type="entry name" value="NFKBIL1"/>
</dbReference>
<evidence type="ECO:0000256" key="5">
    <source>
        <dbReference type="ARBA" id="ARBA00023242"/>
    </source>
</evidence>
<name>A0A2G5HPS8_CERBT</name>
<feature type="compositionally biased region" description="Basic and acidic residues" evidence="6">
    <location>
        <begin position="37"/>
        <end position="64"/>
    </location>
</feature>
<evidence type="ECO:0000256" key="6">
    <source>
        <dbReference type="SAM" id="MobiDB-lite"/>
    </source>
</evidence>
<sequence>MPSIEEAKRQVKAGLKSQQRHEVDHDAVLASLWDEIDHHNEQREEPYVPERHRERHRSREDGSGRKTSKFRFKDGAEPRKRRHRSRDGERRTHRKHRKERHDEAHSNGEAAHPFPREPTNPDRDANGNANAAFQESLFDALADDEGAAYWESVYSQPIHVFPRPSVVNARGELEEMNDEEYAAYVQTKMWEKNNPHIVLDREKKEKQRKEEEEEKARQREEFIRRKQRAAWERAQHDGAKKFAGVGHDYDYVFDFDDRKGSASKRTSEGSARSQEYADSWKRYLAAWDTLKHELLKGDDSSEQQNDAKPPSKRIPWPVLESKPVIKPNIEEFMRNIPVDPDGRTKEQQLKAERVRWHPDKVQQRFRGQVDEGTMKIVTGVFQVVDGLLEAERKA</sequence>
<keyword evidence="2" id="KW-0597">Phosphoprotein</keyword>
<evidence type="ECO:0008006" key="11">
    <source>
        <dbReference type="Google" id="ProtNLM"/>
    </source>
</evidence>
<evidence type="ECO:0000313" key="10">
    <source>
        <dbReference type="Proteomes" id="UP001302367"/>
    </source>
</evidence>
<accession>A0A2G5HPS8</accession>
<evidence type="ECO:0000313" key="8">
    <source>
        <dbReference type="EMBL" id="WPB04954.1"/>
    </source>
</evidence>
<evidence type="ECO:0000313" key="7">
    <source>
        <dbReference type="EMBL" id="PIA94528.1"/>
    </source>
</evidence>
<keyword evidence="3" id="KW-0677">Repeat</keyword>
<evidence type="ECO:0000256" key="2">
    <source>
        <dbReference type="ARBA" id="ARBA00022553"/>
    </source>
</evidence>
<dbReference type="Proteomes" id="UP000230605">
    <property type="component" value="Chromosome 6"/>
</dbReference>
<feature type="region of interest" description="Disordered" evidence="6">
    <location>
        <begin position="37"/>
        <end position="131"/>
    </location>
</feature>
<gene>
    <name evidence="7" type="ORF">CB0940_08377</name>
    <name evidence="8" type="ORF">RHO25_009602</name>
</gene>